<evidence type="ECO:0000313" key="3">
    <source>
        <dbReference type="Proteomes" id="UP000253273"/>
    </source>
</evidence>
<keyword evidence="1" id="KW-0472">Membrane</keyword>
<dbReference type="KEGG" id="haj:DU500_17255"/>
<feature type="transmembrane region" description="Helical" evidence="1">
    <location>
        <begin position="47"/>
        <end position="69"/>
    </location>
</feature>
<reference evidence="2 3" key="1">
    <citation type="submission" date="2018-07" db="EMBL/GenBank/DDBJ databases">
        <title>Genome sequences of Haloplanus sp. CBA1113.</title>
        <authorList>
            <person name="Kim Y.B."/>
            <person name="Roh S.W."/>
        </authorList>
    </citation>
    <scope>NUCLEOTIDE SEQUENCE [LARGE SCALE GENOMIC DNA]</scope>
    <source>
        <strain evidence="2 3">CBA1113</strain>
        <plasmid evidence="2 3">pCBA1113-01</plasmid>
    </source>
</reference>
<evidence type="ECO:0000313" key="2">
    <source>
        <dbReference type="EMBL" id="AXG08239.1"/>
    </source>
</evidence>
<name>A0A345E7R7_9EURY</name>
<dbReference type="EMBL" id="CP031151">
    <property type="protein sequence ID" value="AXG08239.1"/>
    <property type="molecule type" value="Genomic_DNA"/>
</dbReference>
<keyword evidence="1" id="KW-1133">Transmembrane helix</keyword>
<keyword evidence="3" id="KW-1185">Reference proteome</keyword>
<sequence>MTESNELRSKKAGDNENAGMVWYLPDEIEDLPQPTPDPIKLVYRHPWFSLVAGGLLFAGFGFTFFMPGFFGEGLYLGLIPREPIVMVSIVLYAFGIAMVSVGSIVIIGSTVVTVVQNRMG</sequence>
<feature type="transmembrane region" description="Helical" evidence="1">
    <location>
        <begin position="89"/>
        <end position="115"/>
    </location>
</feature>
<gene>
    <name evidence="2" type="ORF">DU500_17255</name>
</gene>
<proteinExistence type="predicted"/>
<protein>
    <submittedName>
        <fullName evidence="2">Uncharacterized protein</fullName>
    </submittedName>
</protein>
<dbReference type="Proteomes" id="UP000253273">
    <property type="component" value="Plasmid pCBA1113-01"/>
</dbReference>
<dbReference type="AlphaFoldDB" id="A0A345E7R7"/>
<evidence type="ECO:0000256" key="1">
    <source>
        <dbReference type="SAM" id="Phobius"/>
    </source>
</evidence>
<accession>A0A345E7R7</accession>
<geneLocation type="plasmid" evidence="2 3">
    <name>pCBA1113-01</name>
</geneLocation>
<keyword evidence="1" id="KW-0812">Transmembrane</keyword>
<keyword evidence="2" id="KW-0614">Plasmid</keyword>
<organism evidence="2 3">
    <name type="scientific">Haloplanus rubicundus</name>
    <dbReference type="NCBI Taxonomy" id="1547898"/>
    <lineage>
        <taxon>Archaea</taxon>
        <taxon>Methanobacteriati</taxon>
        <taxon>Methanobacteriota</taxon>
        <taxon>Stenosarchaea group</taxon>
        <taxon>Halobacteria</taxon>
        <taxon>Halobacteriales</taxon>
        <taxon>Haloferacaceae</taxon>
        <taxon>Haloplanus</taxon>
    </lineage>
</organism>